<organism evidence="2 3">
    <name type="scientific">Lamprobacter modestohalophilus</name>
    <dbReference type="NCBI Taxonomy" id="1064514"/>
    <lineage>
        <taxon>Bacteria</taxon>
        <taxon>Pseudomonadati</taxon>
        <taxon>Pseudomonadota</taxon>
        <taxon>Gammaproteobacteria</taxon>
        <taxon>Chromatiales</taxon>
        <taxon>Chromatiaceae</taxon>
        <taxon>Lamprobacter</taxon>
    </lineage>
</organism>
<accession>A0A9X0W777</accession>
<evidence type="ECO:0000313" key="2">
    <source>
        <dbReference type="EMBL" id="MBK1618297.1"/>
    </source>
</evidence>
<sequence>MKRHQFPAIALTLAVPLLGVLWIGGGSRSADPESGPLLPLLTLLMVSEFGLILCLAGVVLGIQHGRHQGWTGRFILITAGCALAAVAFLLQLIRWWPF</sequence>
<reference evidence="2 3" key="1">
    <citation type="journal article" date="2020" name="Microorganisms">
        <title>Osmotic Adaptation and Compatible Solute Biosynthesis of Phototrophic Bacteria as Revealed from Genome Analyses.</title>
        <authorList>
            <person name="Imhoff J.F."/>
            <person name="Rahn T."/>
            <person name="Kunzel S."/>
            <person name="Keller A."/>
            <person name="Neulinger S.C."/>
        </authorList>
    </citation>
    <scope>NUCLEOTIDE SEQUENCE [LARGE SCALE GENOMIC DNA]</scope>
    <source>
        <strain evidence="2 3">DSM 25653</strain>
    </source>
</reference>
<name>A0A9X0W777_9GAMM</name>
<keyword evidence="1" id="KW-1133">Transmembrane helix</keyword>
<dbReference type="AlphaFoldDB" id="A0A9X0W777"/>
<evidence type="ECO:0000313" key="3">
    <source>
        <dbReference type="Proteomes" id="UP001138768"/>
    </source>
</evidence>
<proteinExistence type="predicted"/>
<dbReference type="Proteomes" id="UP001138768">
    <property type="component" value="Unassembled WGS sequence"/>
</dbReference>
<feature type="transmembrane region" description="Helical" evidence="1">
    <location>
        <begin position="74"/>
        <end position="96"/>
    </location>
</feature>
<comment type="caution">
    <text evidence="2">The sequence shown here is derived from an EMBL/GenBank/DDBJ whole genome shotgun (WGS) entry which is preliminary data.</text>
</comment>
<evidence type="ECO:0000256" key="1">
    <source>
        <dbReference type="SAM" id="Phobius"/>
    </source>
</evidence>
<feature type="transmembrane region" description="Helical" evidence="1">
    <location>
        <begin position="40"/>
        <end position="62"/>
    </location>
</feature>
<keyword evidence="1" id="KW-0472">Membrane</keyword>
<gene>
    <name evidence="2" type="ORF">CKO42_07545</name>
</gene>
<keyword evidence="1" id="KW-0812">Transmembrane</keyword>
<keyword evidence="3" id="KW-1185">Reference proteome</keyword>
<dbReference type="EMBL" id="NRRY01000009">
    <property type="protein sequence ID" value="MBK1618297.1"/>
    <property type="molecule type" value="Genomic_DNA"/>
</dbReference>
<dbReference type="RefSeq" id="WP_200241394.1">
    <property type="nucleotide sequence ID" value="NZ_JAXUFI010000010.1"/>
</dbReference>
<protein>
    <submittedName>
        <fullName evidence="2">Uncharacterized protein</fullName>
    </submittedName>
</protein>